<keyword evidence="2" id="KW-1185">Reference proteome</keyword>
<gene>
    <name evidence="1" type="ORF">TSPI_10664</name>
</gene>
<evidence type="ECO:0000313" key="1">
    <source>
        <dbReference type="EMBL" id="KAL1232827.1"/>
    </source>
</evidence>
<reference evidence="1 2" key="1">
    <citation type="submission" date="2024-07" db="EMBL/GenBank/DDBJ databases">
        <title>Enhanced genomic and transcriptomic resources for Trichinella pseudospiralis and T. spiralis underpin the discovery of pronounced molecular differences between stages and species.</title>
        <authorList>
            <person name="Pasi K.K."/>
            <person name="La Rosa G."/>
            <person name="Gomez-Morales M.A."/>
            <person name="Tosini F."/>
            <person name="Sumanam S."/>
            <person name="Young N.D."/>
            <person name="Chang B.C."/>
            <person name="Robin G.B."/>
        </authorList>
    </citation>
    <scope>NUCLEOTIDE SEQUENCE [LARGE SCALE GENOMIC DNA]</scope>
    <source>
        <strain evidence="1">ISS534</strain>
    </source>
</reference>
<comment type="caution">
    <text evidence="1">The sequence shown here is derived from an EMBL/GenBank/DDBJ whole genome shotgun (WGS) entry which is preliminary data.</text>
</comment>
<accession>A0ABR3K9F6</accession>
<organism evidence="1 2">
    <name type="scientific">Trichinella spiralis</name>
    <name type="common">Trichina worm</name>
    <dbReference type="NCBI Taxonomy" id="6334"/>
    <lineage>
        <taxon>Eukaryota</taxon>
        <taxon>Metazoa</taxon>
        <taxon>Ecdysozoa</taxon>
        <taxon>Nematoda</taxon>
        <taxon>Enoplea</taxon>
        <taxon>Dorylaimia</taxon>
        <taxon>Trichinellida</taxon>
        <taxon>Trichinellidae</taxon>
        <taxon>Trichinella</taxon>
    </lineage>
</organism>
<sequence length="69" mass="8223">MYAQPKYANRRHGRKYSKLRKRQSFKKNYMEQPPGFEHPNMDVAKADLWLYTRKVPSHKNEAVALTVSK</sequence>
<evidence type="ECO:0000313" key="2">
    <source>
        <dbReference type="Proteomes" id="UP001558632"/>
    </source>
</evidence>
<dbReference type="Proteomes" id="UP001558632">
    <property type="component" value="Unassembled WGS sequence"/>
</dbReference>
<dbReference type="EMBL" id="JBEUSY010000445">
    <property type="protein sequence ID" value="KAL1232827.1"/>
    <property type="molecule type" value="Genomic_DNA"/>
</dbReference>
<name>A0ABR3K9F6_TRISP</name>
<protein>
    <submittedName>
        <fullName evidence="1">Guanylate cyclase beta</fullName>
    </submittedName>
</protein>
<proteinExistence type="predicted"/>